<dbReference type="EMBL" id="AP025314">
    <property type="protein sequence ID" value="BDD11111.1"/>
    <property type="molecule type" value="Genomic_DNA"/>
</dbReference>
<accession>A0AAU9DD58</accession>
<keyword evidence="3" id="KW-1185">Reference proteome</keyword>
<evidence type="ECO:0000313" key="2">
    <source>
        <dbReference type="EMBL" id="BDD11111.1"/>
    </source>
</evidence>
<dbReference type="Proteomes" id="UP001348817">
    <property type="component" value="Chromosome"/>
</dbReference>
<evidence type="ECO:0000256" key="1">
    <source>
        <dbReference type="SAM" id="MobiDB-lite"/>
    </source>
</evidence>
<proteinExistence type="predicted"/>
<name>A0AAU9DD58_9BACT</name>
<reference evidence="2 3" key="1">
    <citation type="submission" date="2021-12" db="EMBL/GenBank/DDBJ databases">
        <title>Genome sequencing of bacteria with rrn-lacking chromosome and rrn-plasmid.</title>
        <authorList>
            <person name="Anda M."/>
            <person name="Iwasaki W."/>
        </authorList>
    </citation>
    <scope>NUCLEOTIDE SEQUENCE [LARGE SCALE GENOMIC DNA]</scope>
    <source>
        <strain evidence="2 3">DSM 100852</strain>
    </source>
</reference>
<sequence>MDTALIAKSFERHRKQRNNAIPETFPLRNILIFRIFEGLIPIGDPAESSVRSPTPHLYKRSGTGFIANRTPRETKNGSERRYFPNINSGNRSPNAISALMCRKK</sequence>
<feature type="region of interest" description="Disordered" evidence="1">
    <location>
        <begin position="47"/>
        <end position="90"/>
    </location>
</feature>
<organism evidence="2 3">
    <name type="scientific">Fulvitalea axinellae</name>
    <dbReference type="NCBI Taxonomy" id="1182444"/>
    <lineage>
        <taxon>Bacteria</taxon>
        <taxon>Pseudomonadati</taxon>
        <taxon>Bacteroidota</taxon>
        <taxon>Cytophagia</taxon>
        <taxon>Cytophagales</taxon>
        <taxon>Persicobacteraceae</taxon>
        <taxon>Fulvitalea</taxon>
    </lineage>
</organism>
<dbReference type="AlphaFoldDB" id="A0AAU9DD58"/>
<feature type="compositionally biased region" description="Basic and acidic residues" evidence="1">
    <location>
        <begin position="70"/>
        <end position="82"/>
    </location>
</feature>
<dbReference type="KEGG" id="fax:FUAX_35430"/>
<gene>
    <name evidence="2" type="ORF">FUAX_35430</name>
</gene>
<protein>
    <submittedName>
        <fullName evidence="2">Uncharacterized protein</fullName>
    </submittedName>
</protein>
<evidence type="ECO:0000313" key="3">
    <source>
        <dbReference type="Proteomes" id="UP001348817"/>
    </source>
</evidence>